<accession>A0A6C2UD71</accession>
<dbReference type="EMBL" id="CAAHFG010000005">
    <property type="protein sequence ID" value="VGO17849.1"/>
    <property type="molecule type" value="Genomic_DNA"/>
</dbReference>
<evidence type="ECO:0000313" key="4">
    <source>
        <dbReference type="Proteomes" id="UP000366872"/>
    </source>
</evidence>
<dbReference type="InterPro" id="IPR028098">
    <property type="entry name" value="Glyco_trans_4-like_N"/>
</dbReference>
<dbReference type="Proteomes" id="UP000366872">
    <property type="component" value="Unassembled WGS sequence"/>
</dbReference>
<protein>
    <submittedName>
        <fullName evidence="3">D-inositol 3-phosphate glycosyltransferase</fullName>
    </submittedName>
</protein>
<evidence type="ECO:0000259" key="2">
    <source>
        <dbReference type="Pfam" id="PF13439"/>
    </source>
</evidence>
<dbReference type="CDD" id="cd03801">
    <property type="entry name" value="GT4_PimA-like"/>
    <property type="match status" value="1"/>
</dbReference>
<dbReference type="PANTHER" id="PTHR45947:SF3">
    <property type="entry name" value="SULFOQUINOVOSYL TRANSFERASE SQD2"/>
    <property type="match status" value="1"/>
</dbReference>
<dbReference type="AlphaFoldDB" id="A0A6C2UD71"/>
<feature type="domain" description="Glycosyl transferase family 1" evidence="1">
    <location>
        <begin position="235"/>
        <end position="402"/>
    </location>
</feature>
<dbReference type="Pfam" id="PF00534">
    <property type="entry name" value="Glycos_transf_1"/>
    <property type="match status" value="1"/>
</dbReference>
<proteinExistence type="predicted"/>
<dbReference type="InterPro" id="IPR050194">
    <property type="entry name" value="Glycosyltransferase_grp1"/>
</dbReference>
<gene>
    <name evidence="3" type="primary">mshA_7</name>
    <name evidence="3" type="ORF">PDESU_06451</name>
</gene>
<dbReference type="SUPFAM" id="SSF53756">
    <property type="entry name" value="UDP-Glycosyltransferase/glycogen phosphorylase"/>
    <property type="match status" value="1"/>
</dbReference>
<evidence type="ECO:0000313" key="3">
    <source>
        <dbReference type="EMBL" id="VGO17849.1"/>
    </source>
</evidence>
<reference evidence="3 4" key="1">
    <citation type="submission" date="2019-04" db="EMBL/GenBank/DDBJ databases">
        <authorList>
            <person name="Van Vliet M D."/>
        </authorList>
    </citation>
    <scope>NUCLEOTIDE SEQUENCE [LARGE SCALE GENOMIC DNA]</scope>
    <source>
        <strain evidence="3 4">F1</strain>
    </source>
</reference>
<dbReference type="PANTHER" id="PTHR45947">
    <property type="entry name" value="SULFOQUINOVOSYL TRANSFERASE SQD2"/>
    <property type="match status" value="1"/>
</dbReference>
<dbReference type="Pfam" id="PF13439">
    <property type="entry name" value="Glyco_transf_4"/>
    <property type="match status" value="1"/>
</dbReference>
<feature type="domain" description="Glycosyltransferase subfamily 4-like N-terminal" evidence="2">
    <location>
        <begin position="35"/>
        <end position="225"/>
    </location>
</feature>
<dbReference type="InterPro" id="IPR001296">
    <property type="entry name" value="Glyco_trans_1"/>
</dbReference>
<keyword evidence="4" id="KW-1185">Reference proteome</keyword>
<keyword evidence="3" id="KW-0808">Transferase</keyword>
<dbReference type="Gene3D" id="3.40.50.2000">
    <property type="entry name" value="Glycogen Phosphorylase B"/>
    <property type="match status" value="2"/>
</dbReference>
<organism evidence="3 4">
    <name type="scientific">Pontiella desulfatans</name>
    <dbReference type="NCBI Taxonomy" id="2750659"/>
    <lineage>
        <taxon>Bacteria</taxon>
        <taxon>Pseudomonadati</taxon>
        <taxon>Kiritimatiellota</taxon>
        <taxon>Kiritimatiellia</taxon>
        <taxon>Kiritimatiellales</taxon>
        <taxon>Pontiellaceae</taxon>
        <taxon>Pontiella</taxon>
    </lineage>
</organism>
<sequence>MPGFQVRADSPTIPIVMPKLEKVAHVMRRFVPGKWGGTESVVYSLSRKLAERCIDSPVFCTDMFSESGTQEFEGVRVHRFAHVFPWLGLSAAVRAQLRLKGGSPLSLPLFFGLLREKNISVIHAHVQHRLGGMARTVARLKGIPYVVSLHGGHFTLPQEQVDKMTEPFRGKLEWGKAFGALFGSRRVLRDADAIICVGKSECEAVRERFPGKPVFYIPNGVDVERFARADGALFRAAFGFAPSEKIVLCVSRIDYQKNQLGLVRAFAGFSRSHPAHRLVLVGAVTVEAYRQEIDREVERLGLSEKVLVIEGFPPDDPRLPSAYQAAELFVLPSLHEPFGIVVLEAWAAGLPVVASRVGGIPGFATDRENILLAEAGNGEELAARMAALADDADLRSDLAGRAAAEVGARYDWARIADAYQRVYVDLVNKG</sequence>
<name>A0A6C2UD71_PONDE</name>
<dbReference type="GO" id="GO:0016758">
    <property type="term" value="F:hexosyltransferase activity"/>
    <property type="evidence" value="ECO:0007669"/>
    <property type="project" value="TreeGrafter"/>
</dbReference>
<evidence type="ECO:0000259" key="1">
    <source>
        <dbReference type="Pfam" id="PF00534"/>
    </source>
</evidence>